<keyword evidence="3" id="KW-1185">Reference proteome</keyword>
<proteinExistence type="predicted"/>
<feature type="region of interest" description="Disordered" evidence="1">
    <location>
        <begin position="167"/>
        <end position="236"/>
    </location>
</feature>
<feature type="compositionally biased region" description="Basic and acidic residues" evidence="1">
    <location>
        <begin position="195"/>
        <end position="211"/>
    </location>
</feature>
<accession>A0ABR1KL11</accession>
<name>A0ABR1KL11_9PEZI</name>
<comment type="caution">
    <text evidence="2">The sequence shown here is derived from an EMBL/GenBank/DDBJ whole genome shotgun (WGS) entry which is preliminary data.</text>
</comment>
<evidence type="ECO:0000313" key="2">
    <source>
        <dbReference type="EMBL" id="KAK7516777.1"/>
    </source>
</evidence>
<sequence length="244" mass="27012">MPSVPSTTIGCPQSSSPAFFASATAAVAGLPACVSPPPYSSSSAHRLLPCPLPPTLTPRLANERTNEQTQDTDDDDDISSNSSKPPNGAKRSLRLKTTMCTSHERAAMRVGRVQERRLPQAGSGFKAKKVSSLAAPTHPRVRVCCDAGLCGQLLCVCVNDEERLRKQASETRKQKEKRRRSNDYDGRRTGRRRKYAQDEQTNKRHDEEKTRPTRHPRPHHTLSTPTTTTTPPPPHNMARLRSLF</sequence>
<feature type="region of interest" description="Disordered" evidence="1">
    <location>
        <begin position="34"/>
        <end position="96"/>
    </location>
</feature>
<protein>
    <submittedName>
        <fullName evidence="2">Uncharacterized protein</fullName>
    </submittedName>
</protein>
<dbReference type="EMBL" id="JBBPHU010000006">
    <property type="protein sequence ID" value="KAK7516777.1"/>
    <property type="molecule type" value="Genomic_DNA"/>
</dbReference>
<dbReference type="Proteomes" id="UP001363622">
    <property type="component" value="Unassembled WGS sequence"/>
</dbReference>
<organism evidence="2 3">
    <name type="scientific">Phyllosticta citriasiana</name>
    <dbReference type="NCBI Taxonomy" id="595635"/>
    <lineage>
        <taxon>Eukaryota</taxon>
        <taxon>Fungi</taxon>
        <taxon>Dikarya</taxon>
        <taxon>Ascomycota</taxon>
        <taxon>Pezizomycotina</taxon>
        <taxon>Dothideomycetes</taxon>
        <taxon>Dothideomycetes incertae sedis</taxon>
        <taxon>Botryosphaeriales</taxon>
        <taxon>Phyllostictaceae</taxon>
        <taxon>Phyllosticta</taxon>
    </lineage>
</organism>
<evidence type="ECO:0000256" key="1">
    <source>
        <dbReference type="SAM" id="MobiDB-lite"/>
    </source>
</evidence>
<gene>
    <name evidence="2" type="ORF">IWZ03DRAFT_378996</name>
</gene>
<reference evidence="2 3" key="1">
    <citation type="submission" date="2024-04" db="EMBL/GenBank/DDBJ databases">
        <title>Phyllosticta paracitricarpa is synonymous to the EU quarantine fungus P. citricarpa based on phylogenomic analyses.</title>
        <authorList>
            <consortium name="Lawrence Berkeley National Laboratory"/>
            <person name="Van Ingen-Buijs V.A."/>
            <person name="Van Westerhoven A.C."/>
            <person name="Haridas S."/>
            <person name="Skiadas P."/>
            <person name="Martin F."/>
            <person name="Groenewald J.Z."/>
            <person name="Crous P.W."/>
            <person name="Seidl M.F."/>
        </authorList>
    </citation>
    <scope>NUCLEOTIDE SEQUENCE [LARGE SCALE GENOMIC DNA]</scope>
    <source>
        <strain evidence="2 3">CBS 123371</strain>
    </source>
</reference>
<evidence type="ECO:0000313" key="3">
    <source>
        <dbReference type="Proteomes" id="UP001363622"/>
    </source>
</evidence>